<evidence type="ECO:0000256" key="1">
    <source>
        <dbReference type="ARBA" id="ARBA00004141"/>
    </source>
</evidence>
<evidence type="ECO:0000256" key="3">
    <source>
        <dbReference type="ARBA" id="ARBA00022989"/>
    </source>
</evidence>
<feature type="transmembrane region" description="Helical" evidence="5">
    <location>
        <begin position="128"/>
        <end position="150"/>
    </location>
</feature>
<sequence>MASRKINISELTPYTKIRIHEQGERTYQETQEIIYRLYIQTLRKPTTLIISIIQPLLWLIMFGALFQNAPIYLFENYNIEYQDFLNSGIIIFTAFNSAVNAGLTIVFDREFGFLNKILISPIANKNSIMYACITHTWTITMIQVLGIASIKYCDYKIYRSINLIHLLISLIVISTIITTVSNVSIYGAFILPGHIEFIGLTSLFLNLPTLFTSTALAPLSFMPRWLQFLCCINPLTYGIEIIRSINLDSSFAMKKQIINTSLMPINGYSALTILLIINTASFFLVKTIIQYKYDKN</sequence>
<evidence type="ECO:0000256" key="5">
    <source>
        <dbReference type="SAM" id="Phobius"/>
    </source>
</evidence>
<dbReference type="InterPro" id="IPR000412">
    <property type="entry name" value="ABC_2_transport"/>
</dbReference>
<dbReference type="PIRSF" id="PIRSF006648">
    <property type="entry name" value="DrrB"/>
    <property type="match status" value="1"/>
</dbReference>
<feature type="transmembrane region" description="Helical" evidence="5">
    <location>
        <begin position="197"/>
        <end position="219"/>
    </location>
</feature>
<comment type="subcellular location">
    <subcellularLocation>
        <location evidence="1">Membrane</location>
        <topology evidence="1">Multi-pass membrane protein</topology>
    </subcellularLocation>
</comment>
<keyword evidence="7" id="KW-0150">Chloroplast</keyword>
<dbReference type="GeneID" id="33358432"/>
<dbReference type="PANTHER" id="PTHR43229">
    <property type="entry name" value="NODULATION PROTEIN J"/>
    <property type="match status" value="1"/>
</dbReference>
<dbReference type="Pfam" id="PF01061">
    <property type="entry name" value="ABC2_membrane"/>
    <property type="match status" value="1"/>
</dbReference>
<keyword evidence="4 5" id="KW-0472">Membrane</keyword>
<organism evidence="7">
    <name type="scientific">Melanothamnus harveyi</name>
    <name type="common">Filamentous red alga</name>
    <name type="synonym">Neosiphonia harveyi</name>
    <dbReference type="NCBI Taxonomy" id="397005"/>
    <lineage>
        <taxon>Eukaryota</taxon>
        <taxon>Rhodophyta</taxon>
        <taxon>Florideophyceae</taxon>
        <taxon>Rhodymeniophycidae</taxon>
        <taxon>Ceramiales</taxon>
        <taxon>Rhodomelaceae</taxon>
        <taxon>Polysiphonioideae</taxon>
        <taxon>Melanothamnus</taxon>
    </lineage>
</organism>
<keyword evidence="7" id="KW-0934">Plastid</keyword>
<dbReference type="GO" id="GO:0140359">
    <property type="term" value="F:ABC-type transporter activity"/>
    <property type="evidence" value="ECO:0007669"/>
    <property type="project" value="InterPro"/>
</dbReference>
<evidence type="ECO:0000256" key="2">
    <source>
        <dbReference type="ARBA" id="ARBA00022692"/>
    </source>
</evidence>
<keyword evidence="2 5" id="KW-0812">Transmembrane</keyword>
<name>A0A1Z1MHJ3_MELHR</name>
<feature type="transmembrane region" description="Helical" evidence="5">
    <location>
        <begin position="265"/>
        <end position="289"/>
    </location>
</feature>
<proteinExistence type="predicted"/>
<feature type="transmembrane region" description="Helical" evidence="5">
    <location>
        <begin position="87"/>
        <end position="107"/>
    </location>
</feature>
<dbReference type="EMBL" id="MF101437">
    <property type="protein sequence ID" value="ARW65332.1"/>
    <property type="molecule type" value="Genomic_DNA"/>
</dbReference>
<keyword evidence="3 5" id="KW-1133">Transmembrane helix</keyword>
<geneLocation type="chloroplast" evidence="7"/>
<protein>
    <recommendedName>
        <fullName evidence="6">ABC transmembrane type-2 domain-containing protein</fullName>
    </recommendedName>
</protein>
<accession>A0A1Z1MHJ3</accession>
<evidence type="ECO:0000256" key="4">
    <source>
        <dbReference type="ARBA" id="ARBA00023136"/>
    </source>
</evidence>
<feature type="transmembrane region" description="Helical" evidence="5">
    <location>
        <begin position="162"/>
        <end position="185"/>
    </location>
</feature>
<feature type="transmembrane region" description="Helical" evidence="5">
    <location>
        <begin position="46"/>
        <end position="67"/>
    </location>
</feature>
<dbReference type="InterPro" id="IPR047817">
    <property type="entry name" value="ABC2_TM_bact-type"/>
</dbReference>
<reference evidence="7" key="1">
    <citation type="journal article" date="2017" name="J. Phycol.">
        <title>Analysis of chloroplast genomes and a supermatrix inform reclassification of the Rhodomelaceae (Rhodophyta).</title>
        <authorList>
            <person name="Diaz-Tapia P."/>
            <person name="Maggs C.A."/>
            <person name="West J.A."/>
            <person name="Verbruggen H."/>
        </authorList>
    </citation>
    <scope>NUCLEOTIDE SEQUENCE</scope>
    <source>
        <strain evidence="7">PD890</strain>
    </source>
</reference>
<evidence type="ECO:0000259" key="6">
    <source>
        <dbReference type="PROSITE" id="PS51012"/>
    </source>
</evidence>
<dbReference type="InterPro" id="IPR051784">
    <property type="entry name" value="Nod_factor_ABC_transporter"/>
</dbReference>
<dbReference type="PROSITE" id="PS51012">
    <property type="entry name" value="ABC_TM2"/>
    <property type="match status" value="1"/>
</dbReference>
<dbReference type="AlphaFoldDB" id="A0A1Z1MHJ3"/>
<dbReference type="InterPro" id="IPR013525">
    <property type="entry name" value="ABC2_TM"/>
</dbReference>
<feature type="domain" description="ABC transmembrane type-2" evidence="6">
    <location>
        <begin position="46"/>
        <end position="292"/>
    </location>
</feature>
<evidence type="ECO:0000313" key="7">
    <source>
        <dbReference type="EMBL" id="ARW65332.1"/>
    </source>
</evidence>
<gene>
    <name evidence="7" type="primary">ycf38</name>
</gene>
<dbReference type="PANTHER" id="PTHR43229:SF2">
    <property type="entry name" value="NODULATION PROTEIN J"/>
    <property type="match status" value="1"/>
</dbReference>
<dbReference type="RefSeq" id="YP_009396267.1">
    <property type="nucleotide sequence ID" value="NC_035281.1"/>
</dbReference>
<dbReference type="GO" id="GO:0043190">
    <property type="term" value="C:ATP-binding cassette (ABC) transporter complex"/>
    <property type="evidence" value="ECO:0007669"/>
    <property type="project" value="InterPro"/>
</dbReference>